<evidence type="ECO:0000256" key="1">
    <source>
        <dbReference type="SAM" id="SignalP"/>
    </source>
</evidence>
<dbReference type="RefSeq" id="WP_182953335.1">
    <property type="nucleotide sequence ID" value="NZ_WNXC01000001.1"/>
</dbReference>
<feature type="signal peptide" evidence="1">
    <location>
        <begin position="1"/>
        <end position="21"/>
    </location>
</feature>
<comment type="caution">
    <text evidence="3">The sequence shown here is derived from an EMBL/GenBank/DDBJ whole genome shotgun (WGS) entry which is preliminary data.</text>
</comment>
<keyword evidence="4" id="KW-1185">Reference proteome</keyword>
<evidence type="ECO:0000259" key="2">
    <source>
        <dbReference type="Pfam" id="PF22243"/>
    </source>
</evidence>
<dbReference type="Gene3D" id="2.60.40.4120">
    <property type="match status" value="1"/>
</dbReference>
<feature type="chain" id="PRO_5047326641" description="DUF5018 domain-containing protein" evidence="1">
    <location>
        <begin position="22"/>
        <end position="159"/>
    </location>
</feature>
<dbReference type="Pfam" id="PF22243">
    <property type="entry name" value="DUF5018-rel"/>
    <property type="match status" value="1"/>
</dbReference>
<evidence type="ECO:0000313" key="3">
    <source>
        <dbReference type="EMBL" id="MBB2147905.1"/>
    </source>
</evidence>
<dbReference type="PROSITE" id="PS51257">
    <property type="entry name" value="PROKAR_LIPOPROTEIN"/>
    <property type="match status" value="1"/>
</dbReference>
<evidence type="ECO:0000313" key="4">
    <source>
        <dbReference type="Proteomes" id="UP000636110"/>
    </source>
</evidence>
<dbReference type="EMBL" id="WNXC01000001">
    <property type="protein sequence ID" value="MBB2147905.1"/>
    <property type="molecule type" value="Genomic_DNA"/>
</dbReference>
<gene>
    <name evidence="3" type="ORF">GM920_03165</name>
</gene>
<feature type="domain" description="DUF5018" evidence="2">
    <location>
        <begin position="39"/>
        <end position="151"/>
    </location>
</feature>
<name>A0ABR6ERL6_9SPHI</name>
<keyword evidence="1" id="KW-0732">Signal</keyword>
<reference evidence="3 4" key="1">
    <citation type="submission" date="2019-11" db="EMBL/GenBank/DDBJ databases">
        <title>Description of Pedobacter sp. LMG 31462T.</title>
        <authorList>
            <person name="Carlier A."/>
            <person name="Qi S."/>
            <person name="Vandamme P."/>
        </authorList>
    </citation>
    <scope>NUCLEOTIDE SEQUENCE [LARGE SCALE GENOMIC DNA]</scope>
    <source>
        <strain evidence="3 4">LMG 31462</strain>
    </source>
</reference>
<accession>A0ABR6ERL6</accession>
<dbReference type="Proteomes" id="UP000636110">
    <property type="component" value="Unassembled WGS sequence"/>
</dbReference>
<organism evidence="3 4">
    <name type="scientific">Pedobacter gandavensis</name>
    <dbReference type="NCBI Taxonomy" id="2679963"/>
    <lineage>
        <taxon>Bacteria</taxon>
        <taxon>Pseudomonadati</taxon>
        <taxon>Bacteroidota</taxon>
        <taxon>Sphingobacteriia</taxon>
        <taxon>Sphingobacteriales</taxon>
        <taxon>Sphingobacteriaceae</taxon>
        <taxon>Pedobacter</taxon>
    </lineage>
</organism>
<sequence length="159" mass="17220">MNKNIKTLLCLSLLLVTTVMTSCLKKGLPDYPEWDGTNIDNVYVEYRFNGPDQYGGQSIVAIKKLDVVKTVDAPNSTIKLAVTVPAASGSFSIAERAKVAQNNLWVYLDISTAATIKPLAGTPKLGDPTNLTVPQQYEVTAANGTKKTWTIVVTSFNKP</sequence>
<protein>
    <recommendedName>
        <fullName evidence="2">DUF5018 domain-containing protein</fullName>
    </recommendedName>
</protein>
<proteinExistence type="predicted"/>
<dbReference type="InterPro" id="IPR054460">
    <property type="entry name" value="DUF5018-rel"/>
</dbReference>